<organism evidence="1 2">
    <name type="scientific">Alkalispirochaeta sphaeroplastigenens</name>
    <dbReference type="NCBI Taxonomy" id="1187066"/>
    <lineage>
        <taxon>Bacteria</taxon>
        <taxon>Pseudomonadati</taxon>
        <taxon>Spirochaetota</taxon>
        <taxon>Spirochaetia</taxon>
        <taxon>Spirochaetales</taxon>
        <taxon>Spirochaetaceae</taxon>
        <taxon>Alkalispirochaeta</taxon>
    </lineage>
</organism>
<evidence type="ECO:0000313" key="1">
    <source>
        <dbReference type="EMBL" id="POR04692.1"/>
    </source>
</evidence>
<dbReference type="Proteomes" id="UP000237350">
    <property type="component" value="Unassembled WGS sequence"/>
</dbReference>
<protein>
    <recommendedName>
        <fullName evidence="3">PilZ domain-containing protein</fullName>
    </recommendedName>
</protein>
<comment type="caution">
    <text evidence="1">The sequence shown here is derived from an EMBL/GenBank/DDBJ whole genome shotgun (WGS) entry which is preliminary data.</text>
</comment>
<gene>
    <name evidence="1" type="ORF">AU468_02765</name>
</gene>
<keyword evidence="2" id="KW-1185">Reference proteome</keyword>
<evidence type="ECO:0008006" key="3">
    <source>
        <dbReference type="Google" id="ProtNLM"/>
    </source>
</evidence>
<proteinExistence type="predicted"/>
<accession>A0A2S4JYU7</accession>
<name>A0A2S4JYU7_9SPIO</name>
<dbReference type="AlphaFoldDB" id="A0A2S4JYU7"/>
<evidence type="ECO:0000313" key="2">
    <source>
        <dbReference type="Proteomes" id="UP000237350"/>
    </source>
</evidence>
<sequence length="235" mass="26685">MLVSESAELRPYIEESLSHRDTNVICYDNPIKAMDNLEEIEPQIILFSATDYPRHWKPFIAYLRSTFSRRETIFILTVSDAFDETEAEKAECLQVNAIITEALSGEETAQRLRGIVTRYYQSLDVRSAARYMPSRNDAIRFMFTNPYTFRIVGCEVIDISSGGLLARPMFPEETSRIDTYAVVTAASLLLGEKIVSLKMKVVRVSDAIAFEYVDIPLDTEQLISAYLTERISPVA</sequence>
<dbReference type="EMBL" id="LPWH01000008">
    <property type="protein sequence ID" value="POR04692.1"/>
    <property type="molecule type" value="Genomic_DNA"/>
</dbReference>
<reference evidence="2" key="1">
    <citation type="submission" date="2015-12" db="EMBL/GenBank/DDBJ databases">
        <authorList>
            <person name="Lodha T.D."/>
            <person name="Chintalapati S."/>
            <person name="Chintalapati V.R."/>
            <person name="Sravanthi T."/>
        </authorList>
    </citation>
    <scope>NUCLEOTIDE SEQUENCE [LARGE SCALE GENOMIC DNA]</scope>
    <source>
        <strain evidence="2">JC133</strain>
    </source>
</reference>